<evidence type="ECO:0000313" key="3">
    <source>
        <dbReference type="EMBL" id="GMG81772.1"/>
    </source>
</evidence>
<proteinExistence type="inferred from homology"/>
<dbReference type="InterPro" id="IPR050563">
    <property type="entry name" value="4-hydroxybenzoyl-CoA_TE"/>
</dbReference>
<dbReference type="CDD" id="cd00586">
    <property type="entry name" value="4HBT"/>
    <property type="match status" value="1"/>
</dbReference>
<dbReference type="Gene3D" id="3.10.129.10">
    <property type="entry name" value="Hotdog Thioesterase"/>
    <property type="match status" value="1"/>
</dbReference>
<evidence type="ECO:0000256" key="2">
    <source>
        <dbReference type="ARBA" id="ARBA00022801"/>
    </source>
</evidence>
<keyword evidence="4" id="KW-1185">Reference proteome</keyword>
<gene>
    <name evidence="3" type="ORF">LNKW23_09850</name>
</gene>
<keyword evidence="2" id="KW-0378">Hydrolase</keyword>
<protein>
    <submittedName>
        <fullName evidence="3">Thioesterase family protein</fullName>
    </submittedName>
</protein>
<dbReference type="Proteomes" id="UP001239909">
    <property type="component" value="Unassembled WGS sequence"/>
</dbReference>
<dbReference type="SUPFAM" id="SSF54637">
    <property type="entry name" value="Thioesterase/thiol ester dehydrase-isomerase"/>
    <property type="match status" value="1"/>
</dbReference>
<dbReference type="PANTHER" id="PTHR31793">
    <property type="entry name" value="4-HYDROXYBENZOYL-COA THIOESTERASE FAMILY MEMBER"/>
    <property type="match status" value="1"/>
</dbReference>
<evidence type="ECO:0000256" key="1">
    <source>
        <dbReference type="ARBA" id="ARBA00005953"/>
    </source>
</evidence>
<organism evidence="3 4">
    <name type="scientific">Paralimibaculum aggregatum</name>
    <dbReference type="NCBI Taxonomy" id="3036245"/>
    <lineage>
        <taxon>Bacteria</taxon>
        <taxon>Pseudomonadati</taxon>
        <taxon>Pseudomonadota</taxon>
        <taxon>Alphaproteobacteria</taxon>
        <taxon>Rhodobacterales</taxon>
        <taxon>Paracoccaceae</taxon>
        <taxon>Paralimibaculum</taxon>
    </lineage>
</organism>
<dbReference type="Pfam" id="PF13279">
    <property type="entry name" value="4HBT_2"/>
    <property type="match status" value="1"/>
</dbReference>
<comment type="similarity">
    <text evidence="1">Belongs to the 4-hydroxybenzoyl-CoA thioesterase family.</text>
</comment>
<dbReference type="PANTHER" id="PTHR31793:SF27">
    <property type="entry name" value="NOVEL THIOESTERASE SUPERFAMILY DOMAIN AND SAPOSIN A-TYPE DOMAIN CONTAINING PROTEIN (0610012H03RIK)"/>
    <property type="match status" value="1"/>
</dbReference>
<dbReference type="RefSeq" id="WP_285670487.1">
    <property type="nucleotide sequence ID" value="NZ_BSYI01000005.1"/>
</dbReference>
<sequence length="154" mass="16490">MSPAEGGPAARRQAPGRAAFALFRPIGLRWHDNDVYGHVNNVVYYGLFDTLVNAWLCERGLLEVQRSPVIGLVVSSSCDYFASVAFPQRLEGGLRAERIGTSSITYGIGIFAEGAATAAAAGRFTHVMVDAATHRPVPIPEAHRAALQELTPEG</sequence>
<reference evidence="3 4" key="1">
    <citation type="submission" date="2023-04" db="EMBL/GenBank/DDBJ databases">
        <title>Marinoamorphus aggregata gen. nov., sp. Nov., isolate from tissue of brittle star Ophioplocus japonicus.</title>
        <authorList>
            <person name="Kawano K."/>
            <person name="Sawayama S."/>
            <person name="Nakagawa S."/>
        </authorList>
    </citation>
    <scope>NUCLEOTIDE SEQUENCE [LARGE SCALE GENOMIC DNA]</scope>
    <source>
        <strain evidence="3 4">NKW23</strain>
    </source>
</reference>
<dbReference type="EMBL" id="BSYI01000005">
    <property type="protein sequence ID" value="GMG81772.1"/>
    <property type="molecule type" value="Genomic_DNA"/>
</dbReference>
<comment type="caution">
    <text evidence="3">The sequence shown here is derived from an EMBL/GenBank/DDBJ whole genome shotgun (WGS) entry which is preliminary data.</text>
</comment>
<dbReference type="InterPro" id="IPR029069">
    <property type="entry name" value="HotDog_dom_sf"/>
</dbReference>
<accession>A0ABQ6LJC6</accession>
<evidence type="ECO:0000313" key="4">
    <source>
        <dbReference type="Proteomes" id="UP001239909"/>
    </source>
</evidence>
<name>A0ABQ6LJC6_9RHOB</name>